<evidence type="ECO:0000313" key="4">
    <source>
        <dbReference type="EMBL" id="MDY0748078.1"/>
    </source>
</evidence>
<comment type="similarity">
    <text evidence="1">Belongs to the DNA polymerase type-C family. DnaE2 subfamily.</text>
</comment>
<dbReference type="PANTHER" id="PTHR32294">
    <property type="entry name" value="DNA POLYMERASE III SUBUNIT ALPHA"/>
    <property type="match status" value="1"/>
</dbReference>
<feature type="domain" description="OB" evidence="3">
    <location>
        <begin position="87"/>
        <end position="149"/>
    </location>
</feature>
<proteinExistence type="inferred from homology"/>
<evidence type="ECO:0000256" key="2">
    <source>
        <dbReference type="ARBA" id="ARBA00017273"/>
    </source>
</evidence>
<accession>A0ABU5DP59</accession>
<keyword evidence="5" id="KW-1185">Reference proteome</keyword>
<evidence type="ECO:0000259" key="3">
    <source>
        <dbReference type="Pfam" id="PF01336"/>
    </source>
</evidence>
<comment type="caution">
    <text evidence="4">The sequence shown here is derived from an EMBL/GenBank/DDBJ whole genome shotgun (WGS) entry which is preliminary data.</text>
</comment>
<dbReference type="CDD" id="cd04485">
    <property type="entry name" value="DnaE_OBF"/>
    <property type="match status" value="1"/>
</dbReference>
<evidence type="ECO:0000256" key="1">
    <source>
        <dbReference type="ARBA" id="ARBA00007391"/>
    </source>
</evidence>
<organism evidence="4 5">
    <name type="scientific">Roseateles agri</name>
    <dbReference type="NCBI Taxonomy" id="3098619"/>
    <lineage>
        <taxon>Bacteria</taxon>
        <taxon>Pseudomonadati</taxon>
        <taxon>Pseudomonadota</taxon>
        <taxon>Betaproteobacteria</taxon>
        <taxon>Burkholderiales</taxon>
        <taxon>Sphaerotilaceae</taxon>
        <taxon>Roseateles</taxon>
    </lineage>
</organism>
<dbReference type="RefSeq" id="WP_320426041.1">
    <property type="nucleotide sequence ID" value="NZ_JAXCLA010000009.1"/>
</dbReference>
<sequence length="164" mass="18923">MALRRPPKLLREAPVDEMALELEPASEGEEVIWDYRSLGPTLRSHPLKLLRPRLDERKFATAEELMQMPNGRVVHYRDIVTLRQQTGMAKRVVFMSLENETGNVQVIIWPSVRDAQRKELLHSRLIAVHGIWQRQDEACSMIAGRLEDLTPLLGELETSSRDFQ</sequence>
<dbReference type="Pfam" id="PF01336">
    <property type="entry name" value="tRNA_anti-codon"/>
    <property type="match status" value="1"/>
</dbReference>
<name>A0ABU5DP59_9BURK</name>
<dbReference type="PANTHER" id="PTHR32294:SF4">
    <property type="entry name" value="ERROR-PRONE DNA POLYMERASE"/>
    <property type="match status" value="1"/>
</dbReference>
<evidence type="ECO:0000313" key="5">
    <source>
        <dbReference type="Proteomes" id="UP001285263"/>
    </source>
</evidence>
<dbReference type="EMBL" id="JAXCLA010000009">
    <property type="protein sequence ID" value="MDY0748078.1"/>
    <property type="molecule type" value="Genomic_DNA"/>
</dbReference>
<dbReference type="Proteomes" id="UP001285263">
    <property type="component" value="Unassembled WGS sequence"/>
</dbReference>
<dbReference type="InterPro" id="IPR004365">
    <property type="entry name" value="NA-bd_OB_tRNA"/>
</dbReference>
<dbReference type="InterPro" id="IPR004805">
    <property type="entry name" value="DnaE2/DnaE/PolC"/>
</dbReference>
<gene>
    <name evidence="4" type="ORF">SNE35_26495</name>
</gene>
<protein>
    <recommendedName>
        <fullName evidence="2">Error-prone DNA polymerase</fullName>
    </recommendedName>
</protein>
<reference evidence="4 5" key="1">
    <citation type="submission" date="2023-11" db="EMBL/GenBank/DDBJ databases">
        <title>Paucibacter sp. nov., isolated from fresh soil in Korea.</title>
        <authorList>
            <person name="Le N.T.T."/>
        </authorList>
    </citation>
    <scope>NUCLEOTIDE SEQUENCE [LARGE SCALE GENOMIC DNA]</scope>
    <source>
        <strain evidence="4 5">R3-3</strain>
    </source>
</reference>